<reference evidence="3 4" key="1">
    <citation type="journal article" date="2024" name="Nat. Commun.">
        <title>Phylogenomics reveals the evolutionary origins of lichenization in chlorophyte algae.</title>
        <authorList>
            <person name="Puginier C."/>
            <person name="Libourel C."/>
            <person name="Otte J."/>
            <person name="Skaloud P."/>
            <person name="Haon M."/>
            <person name="Grisel S."/>
            <person name="Petersen M."/>
            <person name="Berrin J.G."/>
            <person name="Delaux P.M."/>
            <person name="Dal Grande F."/>
            <person name="Keller J."/>
        </authorList>
    </citation>
    <scope>NUCLEOTIDE SEQUENCE [LARGE SCALE GENOMIC DNA]</scope>
    <source>
        <strain evidence="3 4">SAG 2043</strain>
    </source>
</reference>
<evidence type="ECO:0000313" key="4">
    <source>
        <dbReference type="Proteomes" id="UP001489004"/>
    </source>
</evidence>
<evidence type="ECO:0000313" key="3">
    <source>
        <dbReference type="EMBL" id="KAK9824200.1"/>
    </source>
</evidence>
<evidence type="ECO:0000256" key="2">
    <source>
        <dbReference type="SAM" id="MobiDB-lite"/>
    </source>
</evidence>
<name>A0AAW1QRS2_9CHLO</name>
<dbReference type="SUPFAM" id="SSF51730">
    <property type="entry name" value="FAD-linked oxidoreductase"/>
    <property type="match status" value="1"/>
</dbReference>
<dbReference type="Gene3D" id="3.20.20.220">
    <property type="match status" value="1"/>
</dbReference>
<comment type="caution">
    <text evidence="3">The sequence shown here is derived from an EMBL/GenBank/DDBJ whole genome shotgun (WGS) entry which is preliminary data.</text>
</comment>
<keyword evidence="4" id="KW-1185">Reference proteome</keyword>
<feature type="region of interest" description="Disordered" evidence="2">
    <location>
        <begin position="1"/>
        <end position="28"/>
    </location>
</feature>
<keyword evidence="1" id="KW-0560">Oxidoreductase</keyword>
<dbReference type="EMBL" id="JALJOR010000002">
    <property type="protein sequence ID" value="KAK9824200.1"/>
    <property type="molecule type" value="Genomic_DNA"/>
</dbReference>
<evidence type="ECO:0000256" key="1">
    <source>
        <dbReference type="ARBA" id="ARBA00023002"/>
    </source>
</evidence>
<evidence type="ECO:0008006" key="5">
    <source>
        <dbReference type="Google" id="ProtNLM"/>
    </source>
</evidence>
<protein>
    <recommendedName>
        <fullName evidence="5">Methylenetetrahydrofolate reductase (NAD(P)H)</fullName>
    </recommendedName>
</protein>
<feature type="compositionally biased region" description="Polar residues" evidence="2">
    <location>
        <begin position="19"/>
        <end position="28"/>
    </location>
</feature>
<dbReference type="GO" id="GO:0016491">
    <property type="term" value="F:oxidoreductase activity"/>
    <property type="evidence" value="ECO:0007669"/>
    <property type="project" value="UniProtKB-KW"/>
</dbReference>
<gene>
    <name evidence="3" type="ORF">WJX72_008491</name>
</gene>
<dbReference type="Proteomes" id="UP001489004">
    <property type="component" value="Unassembled WGS sequence"/>
</dbReference>
<proteinExistence type="predicted"/>
<sequence>MHWRPKAAAPARTRELPPSAQQSHAGDRWQVTTVAAQLRSRDQIERELCRAAGRDVQGTPLATGQAADALLLLSGGHPVRRVPGLARLLPSSLDSLRMAARLRGEGVLPAEVSLWAVENPLVNQPSRLVHKIEAGAQVVITQPPLLWGRFDQWIQEVHRQGLHKHTRLVIGMPIISSTGNLDFWLRLCNARGQPGAADLLQHFGSKEAEGRVQFWAFCRQWNRRLVEQVCEMPGVAGLHIMPLTKTARQITLEFLQEDVLPTNQ</sequence>
<accession>A0AAW1QRS2</accession>
<dbReference type="InterPro" id="IPR029041">
    <property type="entry name" value="FAD-linked_oxidoreductase-like"/>
</dbReference>
<dbReference type="AlphaFoldDB" id="A0AAW1QRS2"/>
<organism evidence="3 4">
    <name type="scientific">[Myrmecia] bisecta</name>
    <dbReference type="NCBI Taxonomy" id="41462"/>
    <lineage>
        <taxon>Eukaryota</taxon>
        <taxon>Viridiplantae</taxon>
        <taxon>Chlorophyta</taxon>
        <taxon>core chlorophytes</taxon>
        <taxon>Trebouxiophyceae</taxon>
        <taxon>Trebouxiales</taxon>
        <taxon>Trebouxiaceae</taxon>
        <taxon>Myrmecia</taxon>
    </lineage>
</organism>